<keyword evidence="1" id="KW-0812">Transmembrane</keyword>
<dbReference type="AlphaFoldDB" id="A0A517W5L9"/>
<evidence type="ECO:0000256" key="1">
    <source>
        <dbReference type="SAM" id="Phobius"/>
    </source>
</evidence>
<protein>
    <submittedName>
        <fullName evidence="2">Uncharacterized protein</fullName>
    </submittedName>
</protein>
<evidence type="ECO:0000313" key="3">
    <source>
        <dbReference type="Proteomes" id="UP000320722"/>
    </source>
</evidence>
<organism evidence="2 3">
    <name type="scientific">Gimesia chilikensis</name>
    <dbReference type="NCBI Taxonomy" id="2605989"/>
    <lineage>
        <taxon>Bacteria</taxon>
        <taxon>Pseudomonadati</taxon>
        <taxon>Planctomycetota</taxon>
        <taxon>Planctomycetia</taxon>
        <taxon>Planctomycetales</taxon>
        <taxon>Planctomycetaceae</taxon>
        <taxon>Gimesia</taxon>
    </lineage>
</organism>
<feature type="transmembrane region" description="Helical" evidence="1">
    <location>
        <begin position="98"/>
        <end position="117"/>
    </location>
</feature>
<dbReference type="Proteomes" id="UP000320722">
    <property type="component" value="Chromosome"/>
</dbReference>
<sequence>MWWLAGDALCLVWFVVHGSVVAVTGGVRCDFLLAALGLNCIRAHLILLVEYHRTCFFIRMFYTKLVSTGANALRLIFFSALTLVSNGVILNFMYGYRRLVPCCIFLLGVVMLMLDFVEGRVGVKGDSGFEFVASSFEMEVSGHSNAVRVLRNDLKFYGTCGTGSFCFSENRGKSTAIQVLLGHWWAVFQCSDHPPRAQSTIATIYDSGVTDQGQSFQ</sequence>
<evidence type="ECO:0000313" key="2">
    <source>
        <dbReference type="EMBL" id="QDU00549.1"/>
    </source>
</evidence>
<reference evidence="2 3" key="1">
    <citation type="submission" date="2019-02" db="EMBL/GenBank/DDBJ databases">
        <title>Deep-cultivation of Planctomycetes and their phenomic and genomic characterization uncovers novel biology.</title>
        <authorList>
            <person name="Wiegand S."/>
            <person name="Jogler M."/>
            <person name="Boedeker C."/>
            <person name="Pinto D."/>
            <person name="Vollmers J."/>
            <person name="Rivas-Marin E."/>
            <person name="Kohn T."/>
            <person name="Peeters S.H."/>
            <person name="Heuer A."/>
            <person name="Rast P."/>
            <person name="Oberbeckmann S."/>
            <person name="Bunk B."/>
            <person name="Jeske O."/>
            <person name="Meyerdierks A."/>
            <person name="Storesund J.E."/>
            <person name="Kallscheuer N."/>
            <person name="Luecker S."/>
            <person name="Lage O.M."/>
            <person name="Pohl T."/>
            <person name="Merkel B.J."/>
            <person name="Hornburger P."/>
            <person name="Mueller R.-W."/>
            <person name="Bruemmer F."/>
            <person name="Labrenz M."/>
            <person name="Spormann A.M."/>
            <person name="Op den Camp H."/>
            <person name="Overmann J."/>
            <person name="Amann R."/>
            <person name="Jetten M.S.M."/>
            <person name="Mascher T."/>
            <person name="Medema M.H."/>
            <person name="Devos D.P."/>
            <person name="Kaster A.-K."/>
            <person name="Ovreas L."/>
            <person name="Rohde M."/>
            <person name="Galperin M.Y."/>
            <person name="Jogler C."/>
        </authorList>
    </citation>
    <scope>NUCLEOTIDE SEQUENCE [LARGE SCALE GENOMIC DNA]</scope>
    <source>
        <strain evidence="2 3">V6</strain>
    </source>
</reference>
<gene>
    <name evidence="2" type="ORF">V6x_02240</name>
</gene>
<dbReference type="RefSeq" id="WP_145035723.1">
    <property type="nucleotide sequence ID" value="NZ_CP036347.1"/>
</dbReference>
<proteinExistence type="predicted"/>
<feature type="transmembrane region" description="Helical" evidence="1">
    <location>
        <begin position="72"/>
        <end position="92"/>
    </location>
</feature>
<keyword evidence="1" id="KW-1133">Transmembrane helix</keyword>
<keyword evidence="1" id="KW-0472">Membrane</keyword>
<accession>A0A517W5L9</accession>
<dbReference type="EMBL" id="CP036347">
    <property type="protein sequence ID" value="QDU00549.1"/>
    <property type="molecule type" value="Genomic_DNA"/>
</dbReference>
<name>A0A517W5L9_9PLAN</name>